<keyword evidence="2" id="KW-0677">Repeat</keyword>
<name>A0A6C0CS99_9ZZZZ</name>
<dbReference type="GO" id="GO:0008270">
    <property type="term" value="F:zinc ion binding"/>
    <property type="evidence" value="ECO:0007669"/>
    <property type="project" value="UniProtKB-KW"/>
</dbReference>
<dbReference type="PANTHER" id="PTHR24409:SF295">
    <property type="entry name" value="AZ2-RELATED"/>
    <property type="match status" value="1"/>
</dbReference>
<proteinExistence type="predicted"/>
<dbReference type="EMBL" id="MN739479">
    <property type="protein sequence ID" value="QHT07022.1"/>
    <property type="molecule type" value="Genomic_DNA"/>
</dbReference>
<keyword evidence="3" id="KW-0863">Zinc-finger</keyword>
<evidence type="ECO:0000256" key="3">
    <source>
        <dbReference type="ARBA" id="ARBA00022771"/>
    </source>
</evidence>
<accession>A0A6C0CS99</accession>
<keyword evidence="1" id="KW-0479">Metal-binding</keyword>
<dbReference type="PROSITE" id="PS00028">
    <property type="entry name" value="ZINC_FINGER_C2H2_1"/>
    <property type="match status" value="1"/>
</dbReference>
<evidence type="ECO:0000313" key="6">
    <source>
        <dbReference type="EMBL" id="QHT07022.1"/>
    </source>
</evidence>
<dbReference type="PROSITE" id="PS50157">
    <property type="entry name" value="ZINC_FINGER_C2H2_2"/>
    <property type="match status" value="2"/>
</dbReference>
<sequence>MSSLPPPTPLNYTCSICYLDFTRRDNMLRHMRRIHSDIDIDNIHNNTVNIHNNIGNIHNNTGNIHNNTGNVPNNNGNEIDIQNDKEYRCKKCDKCLYAKWYLTKHMEKCKGIRDKYSCEYCHKTFTHDTSRFKHYKICKTKKEIDSKSLVPVTDTPTAISQQVASTINNVSGDQNNNNTQNNIVNILTFPQSGDKNFDFVCDQITKATMKALLNASSTPFIGFNKFIGTVMENPQNRIVHKTNPNSTYSKIHVGDGKWEFAHDDDVFPVITHHMTTAALSKVNEMKDDMKLVKELYLKLEPFRNHITDVNEMEYESSEYKNILQRIKLILVNLTRKWMEEEKMS</sequence>
<keyword evidence="4" id="KW-0862">Zinc</keyword>
<dbReference type="SMART" id="SM00355">
    <property type="entry name" value="ZnF_C2H2"/>
    <property type="match status" value="3"/>
</dbReference>
<organism evidence="6">
    <name type="scientific">viral metagenome</name>
    <dbReference type="NCBI Taxonomy" id="1070528"/>
    <lineage>
        <taxon>unclassified sequences</taxon>
        <taxon>metagenomes</taxon>
        <taxon>organismal metagenomes</taxon>
    </lineage>
</organism>
<dbReference type="Gene3D" id="3.30.160.60">
    <property type="entry name" value="Classic Zinc Finger"/>
    <property type="match status" value="2"/>
</dbReference>
<reference evidence="6" key="1">
    <citation type="journal article" date="2020" name="Nature">
        <title>Giant virus diversity and host interactions through global metagenomics.</title>
        <authorList>
            <person name="Schulz F."/>
            <person name="Roux S."/>
            <person name="Paez-Espino D."/>
            <person name="Jungbluth S."/>
            <person name="Walsh D.A."/>
            <person name="Denef V.J."/>
            <person name="McMahon K.D."/>
            <person name="Konstantinidis K.T."/>
            <person name="Eloe-Fadrosh E.A."/>
            <person name="Kyrpides N.C."/>
            <person name="Woyke T."/>
        </authorList>
    </citation>
    <scope>NUCLEOTIDE SEQUENCE</scope>
    <source>
        <strain evidence="6">GVMAG-M-3300021962-46</strain>
    </source>
</reference>
<dbReference type="InterPro" id="IPR013087">
    <property type="entry name" value="Znf_C2H2_type"/>
</dbReference>
<evidence type="ECO:0000256" key="2">
    <source>
        <dbReference type="ARBA" id="ARBA00022737"/>
    </source>
</evidence>
<feature type="domain" description="C2H2-type" evidence="5">
    <location>
        <begin position="12"/>
        <end position="40"/>
    </location>
</feature>
<dbReference type="AlphaFoldDB" id="A0A6C0CS99"/>
<dbReference type="PANTHER" id="PTHR24409">
    <property type="entry name" value="ZINC FINGER PROTEIN 142"/>
    <property type="match status" value="1"/>
</dbReference>
<dbReference type="GO" id="GO:0005634">
    <property type="term" value="C:nucleus"/>
    <property type="evidence" value="ECO:0007669"/>
    <property type="project" value="TreeGrafter"/>
</dbReference>
<dbReference type="Pfam" id="PF00096">
    <property type="entry name" value="zf-C2H2"/>
    <property type="match status" value="1"/>
</dbReference>
<protein>
    <recommendedName>
        <fullName evidence="5">C2H2-type domain-containing protein</fullName>
    </recommendedName>
</protein>
<dbReference type="SUPFAM" id="SSF57667">
    <property type="entry name" value="beta-beta-alpha zinc fingers"/>
    <property type="match status" value="1"/>
</dbReference>
<feature type="domain" description="C2H2-type" evidence="5">
    <location>
        <begin position="116"/>
        <end position="143"/>
    </location>
</feature>
<dbReference type="InterPro" id="IPR036236">
    <property type="entry name" value="Znf_C2H2_sf"/>
</dbReference>
<evidence type="ECO:0000256" key="1">
    <source>
        <dbReference type="ARBA" id="ARBA00022723"/>
    </source>
</evidence>
<dbReference type="GO" id="GO:0000981">
    <property type="term" value="F:DNA-binding transcription factor activity, RNA polymerase II-specific"/>
    <property type="evidence" value="ECO:0007669"/>
    <property type="project" value="TreeGrafter"/>
</dbReference>
<evidence type="ECO:0000259" key="5">
    <source>
        <dbReference type="PROSITE" id="PS50157"/>
    </source>
</evidence>
<evidence type="ECO:0000256" key="4">
    <source>
        <dbReference type="ARBA" id="ARBA00022833"/>
    </source>
</evidence>
<dbReference type="GO" id="GO:0000977">
    <property type="term" value="F:RNA polymerase II transcription regulatory region sequence-specific DNA binding"/>
    <property type="evidence" value="ECO:0007669"/>
    <property type="project" value="TreeGrafter"/>
</dbReference>